<dbReference type="SUPFAM" id="SSF56436">
    <property type="entry name" value="C-type lectin-like"/>
    <property type="match status" value="1"/>
</dbReference>
<dbReference type="InterPro" id="IPR016186">
    <property type="entry name" value="C-type_lectin-like/link_sf"/>
</dbReference>
<feature type="signal peptide" evidence="1">
    <location>
        <begin position="1"/>
        <end position="23"/>
    </location>
</feature>
<evidence type="ECO:0000313" key="4">
    <source>
        <dbReference type="RefSeq" id="XP_006811165.1"/>
    </source>
</evidence>
<dbReference type="Gene3D" id="3.10.100.10">
    <property type="entry name" value="Mannose-Binding Protein A, subunit A"/>
    <property type="match status" value="1"/>
</dbReference>
<feature type="domain" description="C-type lectin" evidence="2">
    <location>
        <begin position="35"/>
        <end position="174"/>
    </location>
</feature>
<dbReference type="SMART" id="SM00034">
    <property type="entry name" value="CLECT"/>
    <property type="match status" value="1"/>
</dbReference>
<accession>A0ABM0LTS4</accession>
<dbReference type="RefSeq" id="XP_006811165.1">
    <property type="nucleotide sequence ID" value="XM_006811102.1"/>
</dbReference>
<reference evidence="4" key="1">
    <citation type="submission" date="2025-08" db="UniProtKB">
        <authorList>
            <consortium name="RefSeq"/>
        </authorList>
    </citation>
    <scope>IDENTIFICATION</scope>
    <source>
        <tissue evidence="4">Testes</tissue>
    </source>
</reference>
<gene>
    <name evidence="4" type="primary">LOC100375347</name>
</gene>
<proteinExistence type="predicted"/>
<dbReference type="PROSITE" id="PS50041">
    <property type="entry name" value="C_TYPE_LECTIN_2"/>
    <property type="match status" value="1"/>
</dbReference>
<name>A0ABM0LTS4_SACKO</name>
<evidence type="ECO:0000313" key="3">
    <source>
        <dbReference type="Proteomes" id="UP000694865"/>
    </source>
</evidence>
<evidence type="ECO:0000256" key="1">
    <source>
        <dbReference type="SAM" id="SignalP"/>
    </source>
</evidence>
<evidence type="ECO:0000259" key="2">
    <source>
        <dbReference type="PROSITE" id="PS50041"/>
    </source>
</evidence>
<dbReference type="GeneID" id="100375347"/>
<dbReference type="CDD" id="cd00037">
    <property type="entry name" value="CLECT"/>
    <property type="match status" value="1"/>
</dbReference>
<sequence length="193" mass="21817">MSSLVMDFRKLFVLMSVLVTTRCEDFVTESDAVRYTCFGWEFSVNCGSLTWEDARQACKNDGFDDLATIRSAEMLSDIHKFVDENGWTKANCHGGAMWIGYYDPDTTNAIPHTEADFQWLSTDTCAKYVEWEAGNPNDNTKKNATGQSCTDLWLSKNGLYDDNYCTRKRGYICEKLIRHDCGDDCGCNGSCFA</sequence>
<dbReference type="InterPro" id="IPR016187">
    <property type="entry name" value="CTDL_fold"/>
</dbReference>
<dbReference type="PANTHER" id="PTHR22803">
    <property type="entry name" value="MANNOSE, PHOSPHOLIPASE, LECTIN RECEPTOR RELATED"/>
    <property type="match status" value="1"/>
</dbReference>
<feature type="chain" id="PRO_5046962370" evidence="1">
    <location>
        <begin position="24"/>
        <end position="193"/>
    </location>
</feature>
<dbReference type="InterPro" id="IPR001304">
    <property type="entry name" value="C-type_lectin-like"/>
</dbReference>
<keyword evidence="1" id="KW-0732">Signal</keyword>
<dbReference type="InterPro" id="IPR050111">
    <property type="entry name" value="C-type_lectin/snaclec_domain"/>
</dbReference>
<dbReference type="Pfam" id="PF00059">
    <property type="entry name" value="Lectin_C"/>
    <property type="match status" value="1"/>
</dbReference>
<organism evidence="3 4">
    <name type="scientific">Saccoglossus kowalevskii</name>
    <name type="common">Acorn worm</name>
    <dbReference type="NCBI Taxonomy" id="10224"/>
    <lineage>
        <taxon>Eukaryota</taxon>
        <taxon>Metazoa</taxon>
        <taxon>Hemichordata</taxon>
        <taxon>Enteropneusta</taxon>
        <taxon>Harrimaniidae</taxon>
        <taxon>Saccoglossus</taxon>
    </lineage>
</organism>
<protein>
    <submittedName>
        <fullName evidence="4">Uncharacterized protein LOC100375347</fullName>
    </submittedName>
</protein>
<keyword evidence="3" id="KW-1185">Reference proteome</keyword>
<dbReference type="Proteomes" id="UP000694865">
    <property type="component" value="Unplaced"/>
</dbReference>